<gene>
    <name evidence="1" type="ORF">DDE20_02845</name>
</gene>
<evidence type="ECO:0000313" key="1">
    <source>
        <dbReference type="EMBL" id="PVH30491.1"/>
    </source>
</evidence>
<evidence type="ECO:0000313" key="2">
    <source>
        <dbReference type="Proteomes" id="UP000245911"/>
    </source>
</evidence>
<comment type="caution">
    <text evidence="1">The sequence shown here is derived from an EMBL/GenBank/DDBJ whole genome shotgun (WGS) entry which is preliminary data.</text>
</comment>
<sequence length="59" mass="6140">MFLLNGSMASATMPAVASCSDPQSVCVISLRMMAPPPARPATLMAQQDGARAQLVLATY</sequence>
<reference evidence="1 2" key="1">
    <citation type="submission" date="2018-04" db="EMBL/GenBank/DDBJ databases">
        <title>Pararhodobacter oceanense sp. nov., isolated from marine intertidal sediment.</title>
        <authorList>
            <person name="Wang X.-L."/>
            <person name="Du Z.-J."/>
        </authorList>
    </citation>
    <scope>NUCLEOTIDE SEQUENCE [LARGE SCALE GENOMIC DNA]</scope>
    <source>
        <strain evidence="1 2">AM505</strain>
    </source>
</reference>
<name>A0A2T8HYK6_9RHOB</name>
<dbReference type="AlphaFoldDB" id="A0A2T8HYK6"/>
<proteinExistence type="predicted"/>
<dbReference type="EMBL" id="QDKM01000001">
    <property type="protein sequence ID" value="PVH30491.1"/>
    <property type="molecule type" value="Genomic_DNA"/>
</dbReference>
<dbReference type="RefSeq" id="WP_417588481.1">
    <property type="nucleotide sequence ID" value="NZ_JBLWYE010000020.1"/>
</dbReference>
<keyword evidence="2" id="KW-1185">Reference proteome</keyword>
<organism evidence="1 2">
    <name type="scientific">Pararhodobacter oceanensis</name>
    <dbReference type="NCBI Taxonomy" id="2172121"/>
    <lineage>
        <taxon>Bacteria</taxon>
        <taxon>Pseudomonadati</taxon>
        <taxon>Pseudomonadota</taxon>
        <taxon>Alphaproteobacteria</taxon>
        <taxon>Rhodobacterales</taxon>
        <taxon>Paracoccaceae</taxon>
        <taxon>Pararhodobacter</taxon>
    </lineage>
</organism>
<dbReference type="Proteomes" id="UP000245911">
    <property type="component" value="Unassembled WGS sequence"/>
</dbReference>
<protein>
    <submittedName>
        <fullName evidence="1">Uncharacterized protein</fullName>
    </submittedName>
</protein>
<accession>A0A2T8HYK6</accession>